<sequence>MLENALIEQVERFLLELGQGFAFVGRQYALLVGDDDFFIDLLFFHIPTKRYVVVKLKRSVFTPEAAGKLNFYVNVVDDQLRTEHEAATIGLLLCRTRSDVVVRYALSGVATPMAVAGYTLADLPRDAQSALPVERLLLDVVAAAVDHDASGEE</sequence>
<evidence type="ECO:0000259" key="1">
    <source>
        <dbReference type="Pfam" id="PF06250"/>
    </source>
</evidence>
<dbReference type="Pfam" id="PF06250">
    <property type="entry name" value="YhcG_C"/>
    <property type="match status" value="1"/>
</dbReference>
<dbReference type="PANTHER" id="PTHR30547:SF5">
    <property type="entry name" value="NUCLEASE YHCG-RELATED"/>
    <property type="match status" value="1"/>
</dbReference>
<dbReference type="InterPro" id="IPR009362">
    <property type="entry name" value="YhcG_C"/>
</dbReference>
<proteinExistence type="predicted"/>
<dbReference type="InterPro" id="IPR053148">
    <property type="entry name" value="PD-DEXK-like_domain"/>
</dbReference>
<accession>A0A6J6SNF2</accession>
<gene>
    <name evidence="2" type="ORF">UFOPK2806_00054</name>
    <name evidence="3" type="ORF">UFOPK4306_01383</name>
</gene>
<protein>
    <submittedName>
        <fullName evidence="2">Unannotated protein</fullName>
    </submittedName>
</protein>
<dbReference type="AlphaFoldDB" id="A0A6J6SNF2"/>
<dbReference type="EMBL" id="CAFBQP010000049">
    <property type="protein sequence ID" value="CAB5064317.1"/>
    <property type="molecule type" value="Genomic_DNA"/>
</dbReference>
<dbReference type="Gene3D" id="3.40.1350.10">
    <property type="match status" value="1"/>
</dbReference>
<dbReference type="PANTHER" id="PTHR30547">
    <property type="entry name" value="UNCHARACTERIZED PROTEIN YHCG-RELATED"/>
    <property type="match status" value="1"/>
</dbReference>
<dbReference type="InterPro" id="IPR011856">
    <property type="entry name" value="tRNA_endonuc-like_dom_sf"/>
</dbReference>
<feature type="domain" description="YhcG PDDEXK nuclease" evidence="1">
    <location>
        <begin position="2"/>
        <end position="131"/>
    </location>
</feature>
<dbReference type="EMBL" id="CAEZYY010000001">
    <property type="protein sequence ID" value="CAB4736273.1"/>
    <property type="molecule type" value="Genomic_DNA"/>
</dbReference>
<reference evidence="2" key="1">
    <citation type="submission" date="2020-05" db="EMBL/GenBank/DDBJ databases">
        <authorList>
            <person name="Chiriac C."/>
            <person name="Salcher M."/>
            <person name="Ghai R."/>
            <person name="Kavagutti S V."/>
        </authorList>
    </citation>
    <scope>NUCLEOTIDE SEQUENCE</scope>
</reference>
<organism evidence="2">
    <name type="scientific">freshwater metagenome</name>
    <dbReference type="NCBI Taxonomy" id="449393"/>
    <lineage>
        <taxon>unclassified sequences</taxon>
        <taxon>metagenomes</taxon>
        <taxon>ecological metagenomes</taxon>
    </lineage>
</organism>
<evidence type="ECO:0000313" key="2">
    <source>
        <dbReference type="EMBL" id="CAB4736273.1"/>
    </source>
</evidence>
<dbReference type="GO" id="GO:0003676">
    <property type="term" value="F:nucleic acid binding"/>
    <property type="evidence" value="ECO:0007669"/>
    <property type="project" value="InterPro"/>
</dbReference>
<name>A0A6J6SNF2_9ZZZZ</name>
<evidence type="ECO:0000313" key="3">
    <source>
        <dbReference type="EMBL" id="CAB5064317.1"/>
    </source>
</evidence>